<feature type="compositionally biased region" description="Basic and acidic residues" evidence="1">
    <location>
        <begin position="191"/>
        <end position="202"/>
    </location>
</feature>
<name>A0A8J4TMC8_9TREM</name>
<accession>A0A8J4TMC8</accession>
<proteinExistence type="predicted"/>
<evidence type="ECO:0000256" key="1">
    <source>
        <dbReference type="SAM" id="MobiDB-lite"/>
    </source>
</evidence>
<dbReference type="Proteomes" id="UP000748531">
    <property type="component" value="Unassembled WGS sequence"/>
</dbReference>
<keyword evidence="3" id="KW-1185">Reference proteome</keyword>
<dbReference type="EMBL" id="LUCH01000426">
    <property type="protein sequence ID" value="KAF5405177.1"/>
    <property type="molecule type" value="Genomic_DNA"/>
</dbReference>
<evidence type="ECO:0000313" key="2">
    <source>
        <dbReference type="EMBL" id="KAF5405177.1"/>
    </source>
</evidence>
<dbReference type="OrthoDB" id="6225921at2759"/>
<dbReference type="AlphaFoldDB" id="A0A8J4TMC8"/>
<reference evidence="2" key="1">
    <citation type="submission" date="2019-05" db="EMBL/GenBank/DDBJ databases">
        <title>Annotation for the trematode Paragonimus heterotremus.</title>
        <authorList>
            <person name="Choi Y.-J."/>
        </authorList>
    </citation>
    <scope>NUCLEOTIDE SEQUENCE</scope>
    <source>
        <strain evidence="2">LC</strain>
    </source>
</reference>
<sequence length="282" mass="32918">MYTSPDASTLNNAGRLHCAINRQMSVSPILKSEELKGNEYGTPTLSCTNYRQLPWEIPVDYIEQIIQVNSERACSTSAKTQTDQLPIRKAEHFRSISAVHFCHKSKFIWGYDTHGAKVRDERRYRILGDIYYCINHPPHYKEMQRKMLQELEWSEEMKSIQRQKHTPKSRDSYTRSSPDPVKQLPPMGQILRDRPPRKDTSRSSRFVRLSKTDFTTLPLIQRGQQPMKKLYKLATIILKELFPTMGSRTTDRLPRLYEKNDLSALDEVTENDDPESEDLLQQ</sequence>
<organism evidence="2 3">
    <name type="scientific">Paragonimus heterotremus</name>
    <dbReference type="NCBI Taxonomy" id="100268"/>
    <lineage>
        <taxon>Eukaryota</taxon>
        <taxon>Metazoa</taxon>
        <taxon>Spiralia</taxon>
        <taxon>Lophotrochozoa</taxon>
        <taxon>Platyhelminthes</taxon>
        <taxon>Trematoda</taxon>
        <taxon>Digenea</taxon>
        <taxon>Plagiorchiida</taxon>
        <taxon>Troglotremata</taxon>
        <taxon>Troglotrematidae</taxon>
        <taxon>Paragonimus</taxon>
    </lineage>
</organism>
<comment type="caution">
    <text evidence="2">The sequence shown here is derived from an EMBL/GenBank/DDBJ whole genome shotgun (WGS) entry which is preliminary data.</text>
</comment>
<protein>
    <submittedName>
        <fullName evidence="2">Uncharacterized protein</fullName>
    </submittedName>
</protein>
<feature type="region of interest" description="Disordered" evidence="1">
    <location>
        <begin position="158"/>
        <end position="207"/>
    </location>
</feature>
<evidence type="ECO:0000313" key="3">
    <source>
        <dbReference type="Proteomes" id="UP000748531"/>
    </source>
</evidence>
<gene>
    <name evidence="2" type="ORF">PHET_01448</name>
</gene>